<reference evidence="4 5" key="1">
    <citation type="submission" date="2020-08" db="EMBL/GenBank/DDBJ databases">
        <title>Genomic Encyclopedia of Type Strains, Phase IV (KMG-IV): sequencing the most valuable type-strain genomes for metagenomic binning, comparative biology and taxonomic classification.</title>
        <authorList>
            <person name="Goeker M."/>
        </authorList>
    </citation>
    <scope>NUCLEOTIDE SEQUENCE [LARGE SCALE GENOMIC DNA]</scope>
    <source>
        <strain evidence="4 5">DSM 104969</strain>
    </source>
</reference>
<dbReference type="Proteomes" id="UP000555103">
    <property type="component" value="Unassembled WGS sequence"/>
</dbReference>
<comment type="caution">
    <text evidence="4">The sequence shown here is derived from an EMBL/GenBank/DDBJ whole genome shotgun (WGS) entry which is preliminary data.</text>
</comment>
<dbReference type="SUPFAM" id="SSF48208">
    <property type="entry name" value="Six-hairpin glycosidases"/>
    <property type="match status" value="1"/>
</dbReference>
<dbReference type="InterPro" id="IPR032159">
    <property type="entry name" value="DUF4995"/>
</dbReference>
<keyword evidence="1" id="KW-0378">Hydrolase</keyword>
<evidence type="ECO:0000256" key="1">
    <source>
        <dbReference type="ARBA" id="ARBA00022801"/>
    </source>
</evidence>
<dbReference type="InterPro" id="IPR012341">
    <property type="entry name" value="6hp_glycosidase-like_sf"/>
</dbReference>
<dbReference type="PANTHER" id="PTHR36845:SF1">
    <property type="entry name" value="HYDROLASE, PUTATIVE (AFU_ORTHOLOGUE AFUA_7G05090)-RELATED"/>
    <property type="match status" value="1"/>
</dbReference>
<name>A0A840CMK2_9BACT</name>
<dbReference type="PROSITE" id="PS51257">
    <property type="entry name" value="PROKAR_LIPOPROTEIN"/>
    <property type="match status" value="1"/>
</dbReference>
<comment type="similarity">
    <text evidence="2">Belongs to the glycosyl hydrolase 88 family.</text>
</comment>
<dbReference type="InterPro" id="IPR008928">
    <property type="entry name" value="6-hairpin_glycosidase_sf"/>
</dbReference>
<dbReference type="Pfam" id="PF16386">
    <property type="entry name" value="DUF4995"/>
    <property type="match status" value="1"/>
</dbReference>
<evidence type="ECO:0000256" key="2">
    <source>
        <dbReference type="ARBA" id="ARBA00038358"/>
    </source>
</evidence>
<gene>
    <name evidence="4" type="ORF">GGR21_003204</name>
</gene>
<dbReference type="InterPro" id="IPR052369">
    <property type="entry name" value="UG_Glycosaminoglycan_Hydrolase"/>
</dbReference>
<dbReference type="GO" id="GO:0000272">
    <property type="term" value="P:polysaccharide catabolic process"/>
    <property type="evidence" value="ECO:0007669"/>
    <property type="project" value="TreeGrafter"/>
</dbReference>
<dbReference type="GO" id="GO:0052757">
    <property type="term" value="F:chondroitin hydrolase activity"/>
    <property type="evidence" value="ECO:0007669"/>
    <property type="project" value="TreeGrafter"/>
</dbReference>
<evidence type="ECO:0000313" key="5">
    <source>
        <dbReference type="Proteomes" id="UP000555103"/>
    </source>
</evidence>
<dbReference type="Gene3D" id="1.50.10.10">
    <property type="match status" value="1"/>
</dbReference>
<protein>
    <recommendedName>
        <fullName evidence="3">DUF4995 domain-containing protein</fullName>
    </recommendedName>
</protein>
<dbReference type="AlphaFoldDB" id="A0A840CMK2"/>
<keyword evidence="5" id="KW-1185">Reference proteome</keyword>
<sequence length="425" mass="48343">MKTKLAICICLLAAMVSCNNKSKEDHSWIKKSIDVSVAQLDMTAREISDSAKIPRSIWVGYDTEFLCKQLEKDYSAFKDSLRPNPNSNRLGQRRLADVYDWTSGFFPGSLWYAYHITGDNSLKEQATRYTNLLYPVSNYTKTHDLGFMINCSYGNAERFAANDTIIPILIRTADNLISRFDPTIGAIRSWDFGTWNFPVIIDNMMNLDLLFYVSHLTGDSKYKDVALIHADKTMANHFRPDYSSYHVVSYNNDGTVERRQTHQGKNDESSWSRGQAWAAYGYVSCYRETKNKAYLDQAINIATFIMSRVKTADLIPLWDYDAPDTPETPRDASAASITASAFIELSTMVEDGSKYFDYAEKILQNLSSDNYLATLGSNQGFILKHSTGSLPNGSEIDVPLNYADYYFLEGLDRYMKLKNIEYKDL</sequence>
<dbReference type="EMBL" id="JACIEP010000012">
    <property type="protein sequence ID" value="MBB4037287.1"/>
    <property type="molecule type" value="Genomic_DNA"/>
</dbReference>
<evidence type="ECO:0000313" key="4">
    <source>
        <dbReference type="EMBL" id="MBB4037287.1"/>
    </source>
</evidence>
<organism evidence="4 5">
    <name type="scientific">Dysgonomonas hofstadii</name>
    <dbReference type="NCBI Taxonomy" id="637886"/>
    <lineage>
        <taxon>Bacteria</taxon>
        <taxon>Pseudomonadati</taxon>
        <taxon>Bacteroidota</taxon>
        <taxon>Bacteroidia</taxon>
        <taxon>Bacteroidales</taxon>
        <taxon>Dysgonomonadaceae</taxon>
        <taxon>Dysgonomonas</taxon>
    </lineage>
</organism>
<accession>A0A840CMK2</accession>
<feature type="domain" description="DUF4995" evidence="3">
    <location>
        <begin position="1"/>
        <end position="72"/>
    </location>
</feature>
<dbReference type="PANTHER" id="PTHR36845">
    <property type="entry name" value="HYDROLASE, PUTATIVE (AFU_ORTHOLOGUE AFUA_7G05090)-RELATED"/>
    <property type="match status" value="1"/>
</dbReference>
<proteinExistence type="inferred from homology"/>
<evidence type="ECO:0000259" key="3">
    <source>
        <dbReference type="Pfam" id="PF16386"/>
    </source>
</evidence>